<dbReference type="WBParaSite" id="JU765_v2.g5140.t1">
    <property type="protein sequence ID" value="JU765_v2.g5140.t1"/>
    <property type="gene ID" value="JU765_v2.g5140"/>
</dbReference>
<evidence type="ECO:0000313" key="1">
    <source>
        <dbReference type="Proteomes" id="UP000887576"/>
    </source>
</evidence>
<evidence type="ECO:0000313" key="2">
    <source>
        <dbReference type="WBParaSite" id="JU765_v2.g5140.t1"/>
    </source>
</evidence>
<protein>
    <submittedName>
        <fullName evidence="2">Vacuolar protein sorting-associated protein 13 DH-like domain-containing protein</fullName>
    </submittedName>
</protein>
<sequence>MNVPGTSDGTPTRRCYFGTLDLEVGNVALTVITVAKNGLPKDLQLLKRQFSIKLVSFENALITLSPFRQFHYFETMTSLVASLIKFYLLELQKQTVNIIFTMDAFGNPRGLAADFIDSLQGLIFEVDITGFVTGVGYGVINSLSKVASSMSHGIGSLTYDEEHELMRKRLLRMQPQSDSNAALSHLCNGVKGLGFGVLGAVTAMYDNTKRETKKDGFSGIFKGIAKGAVDTVTKPVQGVFDLLEGTASAMKEVVGSQQLRKSRFPDQRVRLPRVCNNLQLLLPPYSTALAEAQQELLRINGYMNFEALFDME</sequence>
<proteinExistence type="predicted"/>
<dbReference type="Proteomes" id="UP000887576">
    <property type="component" value="Unplaced"/>
</dbReference>
<accession>A0AC34RBQ0</accession>
<organism evidence="1 2">
    <name type="scientific">Panagrolaimus sp. JU765</name>
    <dbReference type="NCBI Taxonomy" id="591449"/>
    <lineage>
        <taxon>Eukaryota</taxon>
        <taxon>Metazoa</taxon>
        <taxon>Ecdysozoa</taxon>
        <taxon>Nematoda</taxon>
        <taxon>Chromadorea</taxon>
        <taxon>Rhabditida</taxon>
        <taxon>Tylenchina</taxon>
        <taxon>Panagrolaimomorpha</taxon>
        <taxon>Panagrolaimoidea</taxon>
        <taxon>Panagrolaimidae</taxon>
        <taxon>Panagrolaimus</taxon>
    </lineage>
</organism>
<name>A0AC34RBQ0_9BILA</name>
<reference evidence="2" key="1">
    <citation type="submission" date="2022-11" db="UniProtKB">
        <authorList>
            <consortium name="WormBaseParasite"/>
        </authorList>
    </citation>
    <scope>IDENTIFICATION</scope>
</reference>